<keyword evidence="5" id="KW-1185">Reference proteome</keyword>
<keyword evidence="2" id="KW-1133">Transmembrane helix</keyword>
<feature type="transmembrane region" description="Helical" evidence="2">
    <location>
        <begin position="167"/>
        <end position="188"/>
    </location>
</feature>
<dbReference type="KEGG" id="kvr:CIB50_0001110"/>
<feature type="transmembrane region" description="Helical" evidence="2">
    <location>
        <begin position="81"/>
        <end position="108"/>
    </location>
</feature>
<reference evidence="4" key="1">
    <citation type="submission" date="2017-08" db="EMBL/GenBank/DDBJ databases">
        <authorList>
            <person name="Minaev M."/>
            <person name="Kurbakov K.A."/>
            <person name="Solodovnikova G.I."/>
            <person name="Kuznetsova O.A."/>
            <person name="Lisitsyn A.B."/>
        </authorList>
    </citation>
    <scope>NUCLEOTIDE SEQUENCE</scope>
    <source>
        <strain evidence="4">80</strain>
    </source>
</reference>
<feature type="transmembrane region" description="Helical" evidence="2">
    <location>
        <begin position="128"/>
        <end position="146"/>
    </location>
</feature>
<accession>A0A7D7KZ31</accession>
<evidence type="ECO:0000259" key="3">
    <source>
        <dbReference type="Pfam" id="PF02517"/>
    </source>
</evidence>
<feature type="transmembrane region" description="Helical" evidence="2">
    <location>
        <begin position="264"/>
        <end position="282"/>
    </location>
</feature>
<organism evidence="4 5">
    <name type="scientific">Kocuria varians</name>
    <name type="common">Micrococcus varians</name>
    <dbReference type="NCBI Taxonomy" id="1272"/>
    <lineage>
        <taxon>Bacteria</taxon>
        <taxon>Bacillati</taxon>
        <taxon>Actinomycetota</taxon>
        <taxon>Actinomycetes</taxon>
        <taxon>Micrococcales</taxon>
        <taxon>Micrococcaceae</taxon>
        <taxon>Kocuria</taxon>
    </lineage>
</organism>
<reference evidence="4" key="2">
    <citation type="submission" date="2020-07" db="EMBL/GenBank/DDBJ databases">
        <title>Genome of starter culture bacteria Kocuria salsicia reveals its technological properties and safety for usage in meat industry.</title>
        <authorList>
            <person name="Michael M."/>
            <person name="Konstantin K."/>
            <person name="Evgenii K."/>
            <person name="Galina S."/>
            <person name="Oksana K."/>
            <person name="Andrei L."/>
        </authorList>
    </citation>
    <scope>NUCLEOTIDE SEQUENCE [LARGE SCALE GENOMIC DNA]</scope>
    <source>
        <strain evidence="4">80</strain>
    </source>
</reference>
<dbReference type="GO" id="GO:0080120">
    <property type="term" value="P:CAAX-box protein maturation"/>
    <property type="evidence" value="ECO:0007669"/>
    <property type="project" value="UniProtKB-ARBA"/>
</dbReference>
<feature type="domain" description="CAAX prenyl protease 2/Lysostaphin resistance protein A-like" evidence="3">
    <location>
        <begin position="210"/>
        <end position="300"/>
    </location>
</feature>
<dbReference type="Pfam" id="PF02517">
    <property type="entry name" value="Rce1-like"/>
    <property type="match status" value="1"/>
</dbReference>
<evidence type="ECO:0000256" key="1">
    <source>
        <dbReference type="SAM" id="MobiDB-lite"/>
    </source>
</evidence>
<dbReference type="GO" id="GO:0004175">
    <property type="term" value="F:endopeptidase activity"/>
    <property type="evidence" value="ECO:0007669"/>
    <property type="project" value="UniProtKB-ARBA"/>
</dbReference>
<dbReference type="RefSeq" id="WP_094393481.1">
    <property type="nucleotide sequence ID" value="NZ_CP059343.1"/>
</dbReference>
<dbReference type="InterPro" id="IPR003675">
    <property type="entry name" value="Rce1/LyrA-like_dom"/>
</dbReference>
<feature type="region of interest" description="Disordered" evidence="1">
    <location>
        <begin position="418"/>
        <end position="446"/>
    </location>
</feature>
<dbReference type="EMBL" id="CP059343">
    <property type="protein sequence ID" value="QMS56406.1"/>
    <property type="molecule type" value="Genomic_DNA"/>
</dbReference>
<feature type="transmembrane region" description="Helical" evidence="2">
    <location>
        <begin position="208"/>
        <end position="229"/>
    </location>
</feature>
<dbReference type="AlphaFoldDB" id="A0A7D7KZ31"/>
<evidence type="ECO:0000313" key="4">
    <source>
        <dbReference type="EMBL" id="QMS56406.1"/>
    </source>
</evidence>
<feature type="transmembrane region" description="Helical" evidence="2">
    <location>
        <begin position="322"/>
        <end position="340"/>
    </location>
</feature>
<name>A0A7D7KZ31_KOCVA</name>
<proteinExistence type="predicted"/>
<protein>
    <recommendedName>
        <fullName evidence="3">CAAX prenyl protease 2/Lysostaphin resistance protein A-like domain-containing protein</fullName>
    </recommendedName>
</protein>
<feature type="transmembrane region" description="Helical" evidence="2">
    <location>
        <begin position="241"/>
        <end position="258"/>
    </location>
</feature>
<feature type="region of interest" description="Disordered" evidence="1">
    <location>
        <begin position="1"/>
        <end position="58"/>
    </location>
</feature>
<dbReference type="Proteomes" id="UP000216825">
    <property type="component" value="Chromosome"/>
</dbReference>
<keyword evidence="2" id="KW-0472">Membrane</keyword>
<feature type="transmembrane region" description="Helical" evidence="2">
    <location>
        <begin position="289"/>
        <end position="310"/>
    </location>
</feature>
<keyword evidence="2" id="KW-0812">Transmembrane</keyword>
<sequence length="446" mass="47918">MSQPSAPWSRPTPPQQGEQPRRRDPGVRVPGVQNPGVQGLARPSDGRHVPGPVSAPGPISAGTTRTFFYHRLALADRNHRWWMPLVEGVIGVGIYLVLSILFGIAIAFTLPESLSEDVLAMDQLDPAVFLLLFGSVALMLPSVLLARLVLGPRPLGLVFSVAGRIRWTWLLTCLGAAAAVYVVVNAVGTGLDMVTGGGVPQLELAPGFGWLVVLWLVVVPLQCTAEELVFRGYLAQTIGRWLKHPAWAILLPVPLFVLGHTYDVWGQISVGIMAVTMGVVTWRTGGLEAGIALHTVNNMVVTAMGMVGLADMNETSGSPSDVVFEVILNGVYLAIVFWLVRRRPALAVTRTVILPPPPAPPRMPELHARPAAIAADSSGLAAYVLNPITQTYMTLPPQYGPYSVRDAQGRWVGVLDTRTSQGQPQPMPPADRGRPEGPSYTGVHDE</sequence>
<evidence type="ECO:0000313" key="5">
    <source>
        <dbReference type="Proteomes" id="UP000216825"/>
    </source>
</evidence>
<evidence type="ECO:0000256" key="2">
    <source>
        <dbReference type="SAM" id="Phobius"/>
    </source>
</evidence>
<gene>
    <name evidence="4" type="ORF">CIB50_0001110</name>
</gene>